<proteinExistence type="predicted"/>
<evidence type="ECO:0000256" key="3">
    <source>
        <dbReference type="ARBA" id="ARBA00022598"/>
    </source>
</evidence>
<protein>
    <recommendedName>
        <fullName evidence="5">Long-chain-fatty-acid--CoA ligase</fullName>
        <ecNumber evidence="4">6.2.1.3</ecNumber>
    </recommendedName>
    <alternativeName>
        <fullName evidence="6">Long-chain acyl-CoA synthetase</fullName>
    </alternativeName>
</protein>
<sequence length="500" mass="53193">MTLLSLLTERDPGSVVAIEGDARISTADMLRGVRSLTTDLREAGLGRGDCVAVWLPNWPEALTWQFAVASLGAHVIGVNTRYNVEEVRHVLERARPKLVAIAHDFHGLDLIGRLRRAITDVVPAVAVIRGTDATAYDVGAGAWVPSDRDGELASGDDELAVAFTTSGSTGQPKLAAHLGSAVAEHARADAEKIGIHAGDVALCALPLSGVFGFNTAMAAIAGGGTCLLEPVFDARAVLADMARRRATHVVGGDDLVGRLADAWQGEDLSSWRWLGMADFLGRTGEIAEWAGREFGTSTTGVYGSSEVFALTALWPPDEPESRRWRGGGRLVSPRIAARAVDGELQLRGPNVVDAYLGDPDAAARSFTEDGWFRTGDLVEIENDGGIVYVCRMGDVLRLRGFLVDPAEIEHRLAEHAAVLSAKVVGVRGDEGDEAIGFVTADQPVDGAALRAWCAETLAKFKVPTAVHVIDEMPTTSGTNGMKIKAATLREWALREREAAP</sequence>
<comment type="caution">
    <text evidence="9">The sequence shown here is derived from an EMBL/GenBank/DDBJ whole genome shotgun (WGS) entry which is preliminary data.</text>
</comment>
<dbReference type="Pfam" id="PF00501">
    <property type="entry name" value="AMP-binding"/>
    <property type="match status" value="1"/>
</dbReference>
<dbReference type="Pfam" id="PF13193">
    <property type="entry name" value="AMP-binding_C"/>
    <property type="match status" value="1"/>
</dbReference>
<dbReference type="Gene3D" id="3.40.50.12780">
    <property type="entry name" value="N-terminal domain of ligase-like"/>
    <property type="match status" value="1"/>
</dbReference>
<dbReference type="InterPro" id="IPR000873">
    <property type="entry name" value="AMP-dep_synth/lig_dom"/>
</dbReference>
<name>A0ABX1JB52_9PSEU</name>
<evidence type="ECO:0000256" key="6">
    <source>
        <dbReference type="ARBA" id="ARBA00042773"/>
    </source>
</evidence>
<evidence type="ECO:0000259" key="7">
    <source>
        <dbReference type="Pfam" id="PF00501"/>
    </source>
</evidence>
<dbReference type="InterPro" id="IPR050237">
    <property type="entry name" value="ATP-dep_AMP-bd_enzyme"/>
</dbReference>
<organism evidence="9 10">
    <name type="scientific">Amycolatopsis acididurans</name>
    <dbReference type="NCBI Taxonomy" id="2724524"/>
    <lineage>
        <taxon>Bacteria</taxon>
        <taxon>Bacillati</taxon>
        <taxon>Actinomycetota</taxon>
        <taxon>Actinomycetes</taxon>
        <taxon>Pseudonocardiales</taxon>
        <taxon>Pseudonocardiaceae</taxon>
        <taxon>Amycolatopsis</taxon>
    </lineage>
</organism>
<feature type="domain" description="AMP-binding enzyme C-terminal" evidence="8">
    <location>
        <begin position="407"/>
        <end position="475"/>
    </location>
</feature>
<dbReference type="PANTHER" id="PTHR43767:SF8">
    <property type="entry name" value="LONG-CHAIN-FATTY-ACID--COA LIGASE"/>
    <property type="match status" value="1"/>
</dbReference>
<evidence type="ECO:0000256" key="2">
    <source>
        <dbReference type="ARBA" id="ARBA00005005"/>
    </source>
</evidence>
<dbReference type="EC" id="6.2.1.3" evidence="4"/>
<comment type="subcellular location">
    <subcellularLocation>
        <location evidence="1">Membrane</location>
        <topology evidence="1">Peripheral membrane protein</topology>
    </subcellularLocation>
</comment>
<comment type="pathway">
    <text evidence="2">Lipid metabolism; fatty acid beta-oxidation.</text>
</comment>
<dbReference type="InterPro" id="IPR042099">
    <property type="entry name" value="ANL_N_sf"/>
</dbReference>
<evidence type="ECO:0000256" key="5">
    <source>
        <dbReference type="ARBA" id="ARBA00039545"/>
    </source>
</evidence>
<dbReference type="SUPFAM" id="SSF56801">
    <property type="entry name" value="Acetyl-CoA synthetase-like"/>
    <property type="match status" value="1"/>
</dbReference>
<dbReference type="Proteomes" id="UP000715441">
    <property type="component" value="Unassembled WGS sequence"/>
</dbReference>
<dbReference type="PANTHER" id="PTHR43767">
    <property type="entry name" value="LONG-CHAIN-FATTY-ACID--COA LIGASE"/>
    <property type="match status" value="1"/>
</dbReference>
<evidence type="ECO:0000313" key="9">
    <source>
        <dbReference type="EMBL" id="NKQ57027.1"/>
    </source>
</evidence>
<dbReference type="Gene3D" id="3.30.300.30">
    <property type="match status" value="1"/>
</dbReference>
<evidence type="ECO:0000256" key="4">
    <source>
        <dbReference type="ARBA" id="ARBA00026121"/>
    </source>
</evidence>
<accession>A0ABX1JB52</accession>
<evidence type="ECO:0000256" key="1">
    <source>
        <dbReference type="ARBA" id="ARBA00004170"/>
    </source>
</evidence>
<dbReference type="RefSeq" id="WP_168520054.1">
    <property type="nucleotide sequence ID" value="NZ_JAAXLS010000030.1"/>
</dbReference>
<keyword evidence="10" id="KW-1185">Reference proteome</keyword>
<evidence type="ECO:0000313" key="10">
    <source>
        <dbReference type="Proteomes" id="UP000715441"/>
    </source>
</evidence>
<dbReference type="InterPro" id="IPR045851">
    <property type="entry name" value="AMP-bd_C_sf"/>
</dbReference>
<reference evidence="9 10" key="1">
    <citation type="submission" date="2020-04" db="EMBL/GenBank/DDBJ databases">
        <title>Novel species.</title>
        <authorList>
            <person name="Teo W.F.A."/>
            <person name="Lipun K."/>
            <person name="Srisuk N."/>
            <person name="Duangmal K."/>
        </authorList>
    </citation>
    <scope>NUCLEOTIDE SEQUENCE [LARGE SCALE GENOMIC DNA]</scope>
    <source>
        <strain evidence="9 10">K13G38</strain>
    </source>
</reference>
<feature type="domain" description="AMP-dependent synthetase/ligase" evidence="7">
    <location>
        <begin position="10"/>
        <end position="355"/>
    </location>
</feature>
<dbReference type="InterPro" id="IPR025110">
    <property type="entry name" value="AMP-bd_C"/>
</dbReference>
<dbReference type="EMBL" id="JAAXLS010000030">
    <property type="protein sequence ID" value="NKQ57027.1"/>
    <property type="molecule type" value="Genomic_DNA"/>
</dbReference>
<dbReference type="CDD" id="cd04433">
    <property type="entry name" value="AFD_class_I"/>
    <property type="match status" value="1"/>
</dbReference>
<keyword evidence="3" id="KW-0436">Ligase</keyword>
<evidence type="ECO:0000259" key="8">
    <source>
        <dbReference type="Pfam" id="PF13193"/>
    </source>
</evidence>
<gene>
    <name evidence="9" type="ORF">HFP15_29575</name>
</gene>